<protein>
    <recommendedName>
        <fullName evidence="1">DUF7804 domain-containing protein</fullName>
    </recommendedName>
</protein>
<feature type="domain" description="DUF7804" evidence="1">
    <location>
        <begin position="152"/>
        <end position="231"/>
    </location>
</feature>
<evidence type="ECO:0000313" key="3">
    <source>
        <dbReference type="Proteomes" id="UP001396334"/>
    </source>
</evidence>
<accession>A0ABR2NLW0</accession>
<dbReference type="InterPro" id="IPR056706">
    <property type="entry name" value="DUF7804"/>
</dbReference>
<proteinExistence type="predicted"/>
<reference evidence="2 3" key="1">
    <citation type="journal article" date="2024" name="G3 (Bethesda)">
        <title>Genome assembly of Hibiscus sabdariffa L. provides insights into metabolisms of medicinal natural products.</title>
        <authorList>
            <person name="Kim T."/>
        </authorList>
    </citation>
    <scope>NUCLEOTIDE SEQUENCE [LARGE SCALE GENOMIC DNA]</scope>
    <source>
        <strain evidence="2">TK-2024</strain>
        <tissue evidence="2">Old leaves</tissue>
    </source>
</reference>
<evidence type="ECO:0000259" key="1">
    <source>
        <dbReference type="Pfam" id="PF25089"/>
    </source>
</evidence>
<name>A0ABR2NLW0_9ROSI</name>
<dbReference type="Pfam" id="PF25089">
    <property type="entry name" value="DUF7804"/>
    <property type="match status" value="1"/>
</dbReference>
<comment type="caution">
    <text evidence="2">The sequence shown here is derived from an EMBL/GenBank/DDBJ whole genome shotgun (WGS) entry which is preliminary data.</text>
</comment>
<gene>
    <name evidence="2" type="ORF">V6N11_019654</name>
</gene>
<dbReference type="PANTHER" id="PTHR35127:SF1">
    <property type="entry name" value="GENOME ASSEMBLY, CHROMOSOME: A10"/>
    <property type="match status" value="1"/>
</dbReference>
<evidence type="ECO:0000313" key="2">
    <source>
        <dbReference type="EMBL" id="KAK8976980.1"/>
    </source>
</evidence>
<dbReference type="Proteomes" id="UP001396334">
    <property type="component" value="Unassembled WGS sequence"/>
</dbReference>
<dbReference type="EMBL" id="JBBPBN010000125">
    <property type="protein sequence ID" value="KAK8976980.1"/>
    <property type="molecule type" value="Genomic_DNA"/>
</dbReference>
<dbReference type="PANTHER" id="PTHR35127">
    <property type="entry name" value="OS03G0736900 PROTEIN"/>
    <property type="match status" value="1"/>
</dbReference>
<keyword evidence="3" id="KW-1185">Reference proteome</keyword>
<organism evidence="2 3">
    <name type="scientific">Hibiscus sabdariffa</name>
    <name type="common">roselle</name>
    <dbReference type="NCBI Taxonomy" id="183260"/>
    <lineage>
        <taxon>Eukaryota</taxon>
        <taxon>Viridiplantae</taxon>
        <taxon>Streptophyta</taxon>
        <taxon>Embryophyta</taxon>
        <taxon>Tracheophyta</taxon>
        <taxon>Spermatophyta</taxon>
        <taxon>Magnoliopsida</taxon>
        <taxon>eudicotyledons</taxon>
        <taxon>Gunneridae</taxon>
        <taxon>Pentapetalae</taxon>
        <taxon>rosids</taxon>
        <taxon>malvids</taxon>
        <taxon>Malvales</taxon>
        <taxon>Malvaceae</taxon>
        <taxon>Malvoideae</taxon>
        <taxon>Hibiscus</taxon>
    </lineage>
</organism>
<sequence length="299" mass="33197">MANVEGEEGGACARVHSACIVGVQPRAITNCPILHFPPSDQTSTVIILRQPYVTRPHVERFCSTKGHAFSITSHLELISQGMAVVGGVSYGGNVCLQRQEPSHPFNSHNPNGRPCSLMLSKPRMSAKISTSNSKVSLQPLPKQQEKKRNELLYDKIDEWMRDSVVDIVKKLPESPLLVHVYSDGDNTTRTRMEKADESNWVSVKQRWEKGETPMPDGVIFVEQIQEEEEEEDGCCRAWGIVVQGQGRGLAPACYLLKTCKVSGGLGLKCTHFCLVKVQSFRETAFSQLKNCWLLQGNST</sequence>